<dbReference type="EMBL" id="JAHESF010000018">
    <property type="protein sequence ID" value="MBT1698831.1"/>
    <property type="molecule type" value="Genomic_DNA"/>
</dbReference>
<reference evidence="2 3" key="1">
    <citation type="submission" date="2021-05" db="EMBL/GenBank/DDBJ databases">
        <title>A Polyphasic approach of four new species of the genus Ohtaekwangia: Ohtaekwangia histidinii sp. nov., Ohtaekwangia cretensis sp. nov., Ohtaekwangia indiensis sp. nov., Ohtaekwangia reichenbachii sp. nov. from diverse environment.</title>
        <authorList>
            <person name="Octaviana S."/>
        </authorList>
    </citation>
    <scope>NUCLEOTIDE SEQUENCE [LARGE SCALE GENOMIC DNA]</scope>
    <source>
        <strain evidence="2 3">PWU4</strain>
    </source>
</reference>
<evidence type="ECO:0000259" key="1">
    <source>
        <dbReference type="SMART" id="SM00471"/>
    </source>
</evidence>
<accession>A0AAP2DM64</accession>
<dbReference type="SUPFAM" id="SSF109604">
    <property type="entry name" value="HD-domain/PDEase-like"/>
    <property type="match status" value="1"/>
</dbReference>
<dbReference type="InterPro" id="IPR003607">
    <property type="entry name" value="HD/PDEase_dom"/>
</dbReference>
<dbReference type="GO" id="GO:0008893">
    <property type="term" value="F:guanosine-3',5'-bis(diphosphate) 3'-diphosphatase activity"/>
    <property type="evidence" value="ECO:0007669"/>
    <property type="project" value="TreeGrafter"/>
</dbReference>
<comment type="caution">
    <text evidence="2">The sequence shown here is derived from an EMBL/GenBank/DDBJ whole genome shotgun (WGS) entry which is preliminary data.</text>
</comment>
<protein>
    <submittedName>
        <fullName evidence="2">HD domain-containing protein</fullName>
    </submittedName>
</protein>
<sequence>MTVDKDDILAQVRAFAEKAHQGQMRKYADEPYIAHLDRVMAVVREYAQDVAMLSAALLHDTLEDTHVTEEELRAFLEKVMEPSQAARTFDLVVALTDVFIKEDYPLLNRRARRTREAERLSDVTPDAQTIKYSDVIDNATDIVKHDTDFALVYLRESKQLLQGMTRGNPLLYERAVRTVDECLREFWEKANIRAL</sequence>
<evidence type="ECO:0000313" key="2">
    <source>
        <dbReference type="EMBL" id="MBT1698831.1"/>
    </source>
</evidence>
<dbReference type="Pfam" id="PF13328">
    <property type="entry name" value="HD_4"/>
    <property type="match status" value="1"/>
</dbReference>
<dbReference type="AlphaFoldDB" id="A0AAP2DM64"/>
<proteinExistence type="predicted"/>
<organism evidence="2 3">
    <name type="scientific">Chryseosolibacter histidini</name>
    <dbReference type="NCBI Taxonomy" id="2782349"/>
    <lineage>
        <taxon>Bacteria</taxon>
        <taxon>Pseudomonadati</taxon>
        <taxon>Bacteroidota</taxon>
        <taxon>Cytophagia</taxon>
        <taxon>Cytophagales</taxon>
        <taxon>Chryseotaleaceae</taxon>
        <taxon>Chryseosolibacter</taxon>
    </lineage>
</organism>
<feature type="domain" description="HD/PDEase" evidence="1">
    <location>
        <begin position="28"/>
        <end position="148"/>
    </location>
</feature>
<dbReference type="RefSeq" id="WP_254165691.1">
    <property type="nucleotide sequence ID" value="NZ_JAHESF010000018.1"/>
</dbReference>
<dbReference type="Gene3D" id="1.10.3210.10">
    <property type="entry name" value="Hypothetical protein af1432"/>
    <property type="match status" value="1"/>
</dbReference>
<dbReference type="InterPro" id="IPR052194">
    <property type="entry name" value="MESH1"/>
</dbReference>
<dbReference type="Proteomes" id="UP001319200">
    <property type="component" value="Unassembled WGS sequence"/>
</dbReference>
<evidence type="ECO:0000313" key="3">
    <source>
        <dbReference type="Proteomes" id="UP001319200"/>
    </source>
</evidence>
<keyword evidence="3" id="KW-1185">Reference proteome</keyword>
<dbReference type="PANTHER" id="PTHR46246:SF1">
    <property type="entry name" value="GUANOSINE-3',5'-BIS(DIPHOSPHATE) 3'-PYROPHOSPHOHYDROLASE MESH1"/>
    <property type="match status" value="1"/>
</dbReference>
<gene>
    <name evidence="2" type="ORF">KK083_18200</name>
</gene>
<dbReference type="PANTHER" id="PTHR46246">
    <property type="entry name" value="GUANOSINE-3',5'-BIS(DIPHOSPHATE) 3'-PYROPHOSPHOHYDROLASE MESH1"/>
    <property type="match status" value="1"/>
</dbReference>
<dbReference type="SMART" id="SM00471">
    <property type="entry name" value="HDc"/>
    <property type="match status" value="1"/>
</dbReference>
<name>A0AAP2DM64_9BACT</name>